<feature type="domain" description="Motility protein A N-terminal" evidence="15">
    <location>
        <begin position="4"/>
        <end position="93"/>
    </location>
</feature>
<evidence type="ECO:0000256" key="12">
    <source>
        <dbReference type="ARBA" id="ARBA00023136"/>
    </source>
</evidence>
<keyword evidence="16" id="KW-0969">Cilium</keyword>
<evidence type="ECO:0000256" key="3">
    <source>
        <dbReference type="ARBA" id="ARBA00022448"/>
    </source>
</evidence>
<evidence type="ECO:0000256" key="2">
    <source>
        <dbReference type="ARBA" id="ARBA00008038"/>
    </source>
</evidence>
<dbReference type="InterPro" id="IPR002898">
    <property type="entry name" value="MotA_ExbB_proton_chnl"/>
</dbReference>
<gene>
    <name evidence="16" type="primary">motA</name>
    <name evidence="16" type="ORF">ISP17_05930</name>
</gene>
<evidence type="ECO:0000256" key="8">
    <source>
        <dbReference type="ARBA" id="ARBA00022779"/>
    </source>
</evidence>
<evidence type="ECO:0000256" key="11">
    <source>
        <dbReference type="ARBA" id="ARBA00023065"/>
    </source>
</evidence>
<dbReference type="InterPro" id="IPR022522">
    <property type="entry name" value="Flagellar_motor_stator_MotA"/>
</dbReference>
<keyword evidence="6" id="KW-0997">Cell inner membrane</keyword>
<evidence type="ECO:0000313" key="17">
    <source>
        <dbReference type="Proteomes" id="UP001620460"/>
    </source>
</evidence>
<feature type="transmembrane region" description="Helical" evidence="13">
    <location>
        <begin position="171"/>
        <end position="189"/>
    </location>
</feature>
<evidence type="ECO:0000256" key="1">
    <source>
        <dbReference type="ARBA" id="ARBA00004429"/>
    </source>
</evidence>
<accession>A0ABW8JTF0</accession>
<dbReference type="Pfam" id="PF01618">
    <property type="entry name" value="MotA_ExbB"/>
    <property type="match status" value="1"/>
</dbReference>
<comment type="similarity">
    <text evidence="2">Belongs to the MotA family.</text>
</comment>
<keyword evidence="17" id="KW-1185">Reference proteome</keyword>
<evidence type="ECO:0000256" key="10">
    <source>
        <dbReference type="ARBA" id="ARBA00022989"/>
    </source>
</evidence>
<feature type="domain" description="MotA/TolQ/ExbB proton channel" evidence="14">
    <location>
        <begin position="135"/>
        <end position="238"/>
    </location>
</feature>
<keyword evidence="10 13" id="KW-1133">Transmembrane helix</keyword>
<dbReference type="RefSeq" id="WP_404630978.1">
    <property type="nucleotide sequence ID" value="NZ_JADIKM010000001.1"/>
</dbReference>
<sequence>MMAVVGTLVVLVCVTGGYLLSHGHLLALWQPYELLIIGGGAMGAFLIANPASIVKQSFAGALGLVKGPTYKQQDYVDLLSLLYDIFSVARKEGLLGLEQHIEDPQASPIFSAYPRLVREHHLIEFLTDCLRLMVSGSMNAHELEPLLDFELETHHREAEAPSMAVAKAADALPGFGIVAAVLGIVTTMSQLTGDTSQIGEHIAGALVGTFLGILLCYGFIGPLGSAMENRVQEDSRAFECVKVALIANLRGYNPKVAVEFARKSLSAQARPSFSDFEAHLKDGRAGATR</sequence>
<keyword evidence="5" id="KW-0145">Chemotaxis</keyword>
<evidence type="ECO:0000259" key="14">
    <source>
        <dbReference type="Pfam" id="PF01618"/>
    </source>
</evidence>
<keyword evidence="4" id="KW-1003">Cell membrane</keyword>
<evidence type="ECO:0000256" key="4">
    <source>
        <dbReference type="ARBA" id="ARBA00022475"/>
    </source>
</evidence>
<dbReference type="PANTHER" id="PTHR30433:SF4">
    <property type="entry name" value="MOTILITY PROTEIN A"/>
    <property type="match status" value="1"/>
</dbReference>
<keyword evidence="16" id="KW-0966">Cell projection</keyword>
<keyword evidence="7 13" id="KW-0812">Transmembrane</keyword>
<keyword evidence="12 13" id="KW-0472">Membrane</keyword>
<dbReference type="EMBL" id="JADIKM010000001">
    <property type="protein sequence ID" value="MFK2903491.1"/>
    <property type="molecule type" value="Genomic_DNA"/>
</dbReference>
<dbReference type="Proteomes" id="UP001620460">
    <property type="component" value="Unassembled WGS sequence"/>
</dbReference>
<dbReference type="InterPro" id="IPR000540">
    <property type="entry name" value="Flag_MotA_CS"/>
</dbReference>
<reference evidence="16 17" key="1">
    <citation type="submission" date="2020-10" db="EMBL/GenBank/DDBJ databases">
        <title>Phylogeny of dyella-like bacteria.</title>
        <authorList>
            <person name="Fu J."/>
        </authorList>
    </citation>
    <scope>NUCLEOTIDE SEQUENCE [LARGE SCALE GENOMIC DNA]</scope>
    <source>
        <strain evidence="16 17">Gsoil3046</strain>
    </source>
</reference>
<organism evidence="16 17">
    <name type="scientific">Dyella ginsengisoli</name>
    <dbReference type="NCBI Taxonomy" id="363848"/>
    <lineage>
        <taxon>Bacteria</taxon>
        <taxon>Pseudomonadati</taxon>
        <taxon>Pseudomonadota</taxon>
        <taxon>Gammaproteobacteria</taxon>
        <taxon>Lysobacterales</taxon>
        <taxon>Rhodanobacteraceae</taxon>
        <taxon>Dyella</taxon>
    </lineage>
</organism>
<protein>
    <submittedName>
        <fullName evidence="16">Flagellar motor stator protein MotA</fullName>
    </submittedName>
</protein>
<comment type="subcellular location">
    <subcellularLocation>
        <location evidence="1">Cell inner membrane</location>
        <topology evidence="1">Multi-pass membrane protein</topology>
    </subcellularLocation>
</comment>
<keyword evidence="11" id="KW-0406">Ion transport</keyword>
<dbReference type="InterPro" id="IPR047055">
    <property type="entry name" value="MotA-like"/>
</dbReference>
<feature type="transmembrane region" description="Helical" evidence="13">
    <location>
        <begin position="29"/>
        <end position="48"/>
    </location>
</feature>
<dbReference type="PROSITE" id="PS01307">
    <property type="entry name" value="MOTA"/>
    <property type="match status" value="1"/>
</dbReference>
<evidence type="ECO:0000256" key="7">
    <source>
        <dbReference type="ARBA" id="ARBA00022692"/>
    </source>
</evidence>
<evidence type="ECO:0000259" key="15">
    <source>
        <dbReference type="Pfam" id="PF20560"/>
    </source>
</evidence>
<proteinExistence type="inferred from homology"/>
<name>A0ABW8JTF0_9GAMM</name>
<evidence type="ECO:0000256" key="13">
    <source>
        <dbReference type="SAM" id="Phobius"/>
    </source>
</evidence>
<keyword evidence="16" id="KW-0282">Flagellum</keyword>
<keyword evidence="8" id="KW-0283">Flagellar rotation</keyword>
<evidence type="ECO:0000256" key="5">
    <source>
        <dbReference type="ARBA" id="ARBA00022500"/>
    </source>
</evidence>
<evidence type="ECO:0000256" key="6">
    <source>
        <dbReference type="ARBA" id="ARBA00022519"/>
    </source>
</evidence>
<dbReference type="PANTHER" id="PTHR30433">
    <property type="entry name" value="CHEMOTAXIS PROTEIN MOTA"/>
    <property type="match status" value="1"/>
</dbReference>
<comment type="caution">
    <text evidence="16">The sequence shown here is derived from an EMBL/GenBank/DDBJ whole genome shotgun (WGS) entry which is preliminary data.</text>
</comment>
<keyword evidence="3" id="KW-0813">Transport</keyword>
<feature type="transmembrane region" description="Helical" evidence="13">
    <location>
        <begin position="201"/>
        <end position="220"/>
    </location>
</feature>
<dbReference type="NCBIfam" id="TIGR03818">
    <property type="entry name" value="MotA1"/>
    <property type="match status" value="1"/>
</dbReference>
<evidence type="ECO:0000313" key="16">
    <source>
        <dbReference type="EMBL" id="MFK2903491.1"/>
    </source>
</evidence>
<dbReference type="Pfam" id="PF20560">
    <property type="entry name" value="MotA_N"/>
    <property type="match status" value="1"/>
</dbReference>
<keyword evidence="9" id="KW-0375">Hydrogen ion transport</keyword>
<dbReference type="InterPro" id="IPR046786">
    <property type="entry name" value="MotA_N"/>
</dbReference>
<evidence type="ECO:0000256" key="9">
    <source>
        <dbReference type="ARBA" id="ARBA00022781"/>
    </source>
</evidence>